<dbReference type="AlphaFoldDB" id="A0A6S8LHK1"/>
<dbReference type="EMBL" id="HBIP01023249">
    <property type="protein sequence ID" value="CAE0498860.1"/>
    <property type="molecule type" value="Transcribed_RNA"/>
</dbReference>
<gene>
    <name evidence="1" type="ORF">DTER00134_LOCUS13932</name>
    <name evidence="2" type="ORF">DTER00134_LOCUS13933</name>
</gene>
<sequence length="130" mass="15201">MHTLGMDCDDRSFRARLNAHGGKDKILDIDTFLFNEQLKPKVPIRFFIEDKFTDKAVLERLPPAFAQNPCARSRILRMVKWHVANYLNMPDLKFFVKETIPEDFEHDGQSFVLSYYLLPPRRPVPVKAHA</sequence>
<evidence type="ECO:0000313" key="2">
    <source>
        <dbReference type="EMBL" id="CAE0498860.1"/>
    </source>
</evidence>
<name>A0A6S8LHK1_DUNTE</name>
<accession>A0A6S8LHK1</accession>
<organism evidence="1">
    <name type="scientific">Dunaliella tertiolecta</name>
    <name type="common">Green alga</name>
    <dbReference type="NCBI Taxonomy" id="3047"/>
    <lineage>
        <taxon>Eukaryota</taxon>
        <taxon>Viridiplantae</taxon>
        <taxon>Chlorophyta</taxon>
        <taxon>core chlorophytes</taxon>
        <taxon>Chlorophyceae</taxon>
        <taxon>CS clade</taxon>
        <taxon>Chlamydomonadales</taxon>
        <taxon>Dunaliellaceae</taxon>
        <taxon>Dunaliella</taxon>
    </lineage>
</organism>
<protein>
    <submittedName>
        <fullName evidence="1">Uncharacterized protein</fullName>
    </submittedName>
</protein>
<dbReference type="EMBL" id="HBIP01023248">
    <property type="protein sequence ID" value="CAE0498859.1"/>
    <property type="molecule type" value="Transcribed_RNA"/>
</dbReference>
<reference evidence="1" key="1">
    <citation type="submission" date="2021-01" db="EMBL/GenBank/DDBJ databases">
        <authorList>
            <person name="Corre E."/>
            <person name="Pelletier E."/>
            <person name="Niang G."/>
            <person name="Scheremetjew M."/>
            <person name="Finn R."/>
            <person name="Kale V."/>
            <person name="Holt S."/>
            <person name="Cochrane G."/>
            <person name="Meng A."/>
            <person name="Brown T."/>
            <person name="Cohen L."/>
        </authorList>
    </citation>
    <scope>NUCLEOTIDE SEQUENCE</scope>
    <source>
        <strain evidence="1">CCMP1320</strain>
    </source>
</reference>
<proteinExistence type="predicted"/>
<evidence type="ECO:0000313" key="1">
    <source>
        <dbReference type="EMBL" id="CAE0498859.1"/>
    </source>
</evidence>